<dbReference type="AlphaFoldDB" id="A0A2T4JNP2"/>
<keyword evidence="1" id="KW-1133">Transmembrane helix</keyword>
<keyword evidence="1" id="KW-0472">Membrane</keyword>
<feature type="transmembrane region" description="Helical" evidence="1">
    <location>
        <begin position="6"/>
        <end position="32"/>
    </location>
</feature>
<dbReference type="EMBL" id="PZKG01000241">
    <property type="protein sequence ID" value="PTE19508.1"/>
    <property type="molecule type" value="Genomic_DNA"/>
</dbReference>
<keyword evidence="3" id="KW-1185">Reference proteome</keyword>
<proteinExistence type="predicted"/>
<reference evidence="2 3" key="1">
    <citation type="submission" date="2018-03" db="EMBL/GenBank/DDBJ databases">
        <title>Cereibacter changlensis.</title>
        <authorList>
            <person name="Meyer T.E."/>
            <person name="Miller S."/>
            <person name="Lodha T."/>
            <person name="Gandham S."/>
            <person name="Chintalapati S."/>
            <person name="Chintalapati V.R."/>
        </authorList>
    </citation>
    <scope>NUCLEOTIDE SEQUENCE [LARGE SCALE GENOMIC DNA]</scope>
    <source>
        <strain evidence="2 3">JA139</strain>
    </source>
</reference>
<dbReference type="RefSeq" id="WP_107665968.1">
    <property type="nucleotide sequence ID" value="NZ_PZKG01000241.1"/>
</dbReference>
<evidence type="ECO:0000313" key="3">
    <source>
        <dbReference type="Proteomes" id="UP000241010"/>
    </source>
</evidence>
<evidence type="ECO:0008006" key="4">
    <source>
        <dbReference type="Google" id="ProtNLM"/>
    </source>
</evidence>
<feature type="transmembrane region" description="Helical" evidence="1">
    <location>
        <begin position="44"/>
        <end position="65"/>
    </location>
</feature>
<organism evidence="2 3">
    <name type="scientific">Cereibacter changlensis JA139</name>
    <dbReference type="NCBI Taxonomy" id="1188249"/>
    <lineage>
        <taxon>Bacteria</taxon>
        <taxon>Pseudomonadati</taxon>
        <taxon>Pseudomonadota</taxon>
        <taxon>Alphaproteobacteria</taxon>
        <taxon>Rhodobacterales</taxon>
        <taxon>Paracoccaceae</taxon>
        <taxon>Cereibacter</taxon>
    </lineage>
</organism>
<comment type="caution">
    <text evidence="2">The sequence shown here is derived from an EMBL/GenBank/DDBJ whole genome shotgun (WGS) entry which is preliminary data.</text>
</comment>
<evidence type="ECO:0000313" key="2">
    <source>
        <dbReference type="EMBL" id="PTE19508.1"/>
    </source>
</evidence>
<protein>
    <recommendedName>
        <fullName evidence="4">Transmembrane protein</fullName>
    </recommendedName>
</protein>
<name>A0A2T4JNP2_9RHOB</name>
<gene>
    <name evidence="2" type="ORF">C5F48_22530</name>
</gene>
<accession>A0A2T4JNP2</accession>
<evidence type="ECO:0000256" key="1">
    <source>
        <dbReference type="SAM" id="Phobius"/>
    </source>
</evidence>
<sequence length="71" mass="7857">MAKFFWGAGLAICLLLATLFAFFTFIGLVDVVRYCPGAQCREPWAIAFISGGVTAAGLGMAWLIYRYFRPE</sequence>
<keyword evidence="1" id="KW-0812">Transmembrane</keyword>
<dbReference type="OrthoDB" id="8850092at2"/>
<dbReference type="Proteomes" id="UP000241010">
    <property type="component" value="Unassembled WGS sequence"/>
</dbReference>